<keyword evidence="4" id="KW-1185">Reference proteome</keyword>
<protein>
    <submittedName>
        <fullName evidence="3">SMP-30/gluconolactonase/LRE family protein</fullName>
        <ecNumber evidence="3">3.1.1.99</ecNumber>
    </submittedName>
</protein>
<evidence type="ECO:0000259" key="2">
    <source>
        <dbReference type="Pfam" id="PF08450"/>
    </source>
</evidence>
<dbReference type="EC" id="3.1.1.99" evidence="3"/>
<accession>A0ABT6Q0E9</accession>
<gene>
    <name evidence="3" type="ORF">QJV27_04105</name>
</gene>
<dbReference type="InterPro" id="IPR013658">
    <property type="entry name" value="SGL"/>
</dbReference>
<dbReference type="GO" id="GO:0016787">
    <property type="term" value="F:hydrolase activity"/>
    <property type="evidence" value="ECO:0007669"/>
    <property type="project" value="UniProtKB-KW"/>
</dbReference>
<comment type="similarity">
    <text evidence="1">Belongs to the SMP-30/CGR1 family.</text>
</comment>
<dbReference type="InterPro" id="IPR005511">
    <property type="entry name" value="SMP-30"/>
</dbReference>
<dbReference type="RefSeq" id="WP_281447704.1">
    <property type="nucleotide sequence ID" value="NZ_JASBAO010000001.1"/>
</dbReference>
<dbReference type="EMBL" id="JASBAO010000001">
    <property type="protein sequence ID" value="MDI2090570.1"/>
    <property type="molecule type" value="Genomic_DNA"/>
</dbReference>
<proteinExistence type="inferred from homology"/>
<dbReference type="InterPro" id="IPR011042">
    <property type="entry name" value="6-blade_b-propeller_TolB-like"/>
</dbReference>
<organism evidence="3 4">
    <name type="scientific">Commensalibacter oyaizuii</name>
    <dbReference type="NCBI Taxonomy" id="3043873"/>
    <lineage>
        <taxon>Bacteria</taxon>
        <taxon>Pseudomonadati</taxon>
        <taxon>Pseudomonadota</taxon>
        <taxon>Alphaproteobacteria</taxon>
        <taxon>Acetobacterales</taxon>
        <taxon>Acetobacteraceae</taxon>
    </lineage>
</organism>
<comment type="caution">
    <text evidence="3">The sequence shown here is derived from an EMBL/GenBank/DDBJ whole genome shotgun (WGS) entry which is preliminary data.</text>
</comment>
<dbReference type="PANTHER" id="PTHR10907">
    <property type="entry name" value="REGUCALCIN"/>
    <property type="match status" value="1"/>
</dbReference>
<dbReference type="Pfam" id="PF08450">
    <property type="entry name" value="SGL"/>
    <property type="match status" value="1"/>
</dbReference>
<sequence length="306" mass="35143">MIHTKMMKPECLWDLKASLGEGVVWIESEQSVYFVSIFDKKIYRYHPESQEKQIWDTHKQPTFVLPTTSTYLLCGMEDGLYWFNPVHGQLIRWLEMDEGITNNRLNDGYIDSLGRLWFGTMDRNEQDPKGSLYLLEWDSTGTPVLSKKDSNYVVTNGPLLTNSQRLYHNHSNAQHIYSFTVIDTNILSNKQIFVHLDQGYPDGMALDCKERLWVCLYNGWGINVYDSHGEMVENIPFPCPNVTKIAFGGKDYTTAYVTTARKGMTSEQGKEAPLAGGLFSFKVPVSGQPQYKFKIPEIVKLEHQIF</sequence>
<evidence type="ECO:0000256" key="1">
    <source>
        <dbReference type="ARBA" id="ARBA00008853"/>
    </source>
</evidence>
<dbReference type="Gene3D" id="2.120.10.30">
    <property type="entry name" value="TolB, C-terminal domain"/>
    <property type="match status" value="1"/>
</dbReference>
<dbReference type="Proteomes" id="UP001431634">
    <property type="component" value="Unassembled WGS sequence"/>
</dbReference>
<reference evidence="3" key="1">
    <citation type="submission" date="2023-05" db="EMBL/GenBank/DDBJ databases">
        <title>Whole genome sequence of Commensalibacter sp.</title>
        <authorList>
            <person name="Charoenyingcharoen P."/>
            <person name="Yukphan P."/>
        </authorList>
    </citation>
    <scope>NUCLEOTIDE SEQUENCE</scope>
    <source>
        <strain evidence="3">TBRC 16381</strain>
    </source>
</reference>
<dbReference type="SUPFAM" id="SSF63829">
    <property type="entry name" value="Calcium-dependent phosphotriesterase"/>
    <property type="match status" value="1"/>
</dbReference>
<feature type="domain" description="SMP-30/Gluconolactonase/LRE-like region" evidence="2">
    <location>
        <begin position="19"/>
        <end position="261"/>
    </location>
</feature>
<evidence type="ECO:0000313" key="4">
    <source>
        <dbReference type="Proteomes" id="UP001431634"/>
    </source>
</evidence>
<dbReference type="PANTHER" id="PTHR10907:SF47">
    <property type="entry name" value="REGUCALCIN"/>
    <property type="match status" value="1"/>
</dbReference>
<keyword evidence="3" id="KW-0378">Hydrolase</keyword>
<dbReference type="PRINTS" id="PR01790">
    <property type="entry name" value="SMP30FAMILY"/>
</dbReference>
<name>A0ABT6Q0E9_9PROT</name>
<evidence type="ECO:0000313" key="3">
    <source>
        <dbReference type="EMBL" id="MDI2090570.1"/>
    </source>
</evidence>